<keyword evidence="2" id="KW-1185">Reference proteome</keyword>
<evidence type="ECO:0000313" key="2">
    <source>
        <dbReference type="Proteomes" id="UP000033772"/>
    </source>
</evidence>
<dbReference type="Pfam" id="PF07040">
    <property type="entry name" value="DUF1326"/>
    <property type="match status" value="1"/>
</dbReference>
<dbReference type="InterPro" id="IPR014581">
    <property type="entry name" value="UCP033303"/>
</dbReference>
<dbReference type="AlphaFoldDB" id="A0A1J4NB13"/>
<protein>
    <recommendedName>
        <fullName evidence="3">DUF1326 domain-containing protein</fullName>
    </recommendedName>
</protein>
<dbReference type="RefSeq" id="WP_045547759.1">
    <property type="nucleotide sequence ID" value="NZ_JZDQ02000007.1"/>
</dbReference>
<reference evidence="1" key="1">
    <citation type="submission" date="2016-10" db="EMBL/GenBank/DDBJ databases">
        <title>Draft Genome Sequence of Nocardioides luteus Strain BAFB, an Alkane-Degrading Bacterium Isolated from JP-7 Polluted Soil.</title>
        <authorList>
            <person name="Brown L."/>
            <person name="Ruiz O.N."/>
            <person name="Gunasekera T."/>
        </authorList>
    </citation>
    <scope>NUCLEOTIDE SEQUENCE [LARGE SCALE GENOMIC DNA]</scope>
    <source>
        <strain evidence="1">BAFB</strain>
    </source>
</reference>
<dbReference type="EMBL" id="JZDQ02000007">
    <property type="protein sequence ID" value="OIJ27681.1"/>
    <property type="molecule type" value="Genomic_DNA"/>
</dbReference>
<dbReference type="PIRSF" id="PIRSF033303">
    <property type="entry name" value="UCP033303"/>
    <property type="match status" value="1"/>
</dbReference>
<proteinExistence type="predicted"/>
<gene>
    <name evidence="1" type="ORF">UG56_006685</name>
</gene>
<organism evidence="1 2">
    <name type="scientific">Nocardioides luteus</name>
    <dbReference type="NCBI Taxonomy" id="1844"/>
    <lineage>
        <taxon>Bacteria</taxon>
        <taxon>Bacillati</taxon>
        <taxon>Actinomycetota</taxon>
        <taxon>Actinomycetes</taxon>
        <taxon>Propionibacteriales</taxon>
        <taxon>Nocardioidaceae</taxon>
        <taxon>Nocardioides</taxon>
    </lineage>
</organism>
<dbReference type="OrthoDB" id="9802256at2"/>
<name>A0A1J4NB13_9ACTN</name>
<dbReference type="STRING" id="1844.UG56_006685"/>
<sequence length="211" mass="22931">MAWRMKAKYYEACNCEFGCPCNMSGFPTYGKCEGVVAFSVTEGEKDGVDLAGVKVVGGAKWPGAIHEGNGALVIFVDGNEEQRQAMVPILTAEDPGLPWEILASTFTDIHGPFFEPIEITETDGGPRVRVGEKVDVAWQAFTNPVTGERHEPHMVLKDGFIFQDGLIGTTSAFRVDADGVSMEHPNKNSYLAEVEWSSENRLAPAEGAGRF</sequence>
<dbReference type="InterPro" id="IPR009758">
    <property type="entry name" value="DUF1326"/>
</dbReference>
<evidence type="ECO:0008006" key="3">
    <source>
        <dbReference type="Google" id="ProtNLM"/>
    </source>
</evidence>
<dbReference type="Proteomes" id="UP000033772">
    <property type="component" value="Unassembled WGS sequence"/>
</dbReference>
<accession>A0A1J4NB13</accession>
<evidence type="ECO:0000313" key="1">
    <source>
        <dbReference type="EMBL" id="OIJ27681.1"/>
    </source>
</evidence>
<comment type="caution">
    <text evidence="1">The sequence shown here is derived from an EMBL/GenBank/DDBJ whole genome shotgun (WGS) entry which is preliminary data.</text>
</comment>